<gene>
    <name evidence="3" type="ORF">GCM10011401_04780</name>
</gene>
<sequence length="313" mass="33062">MKSPRTLLPAAAVMGSMLLVSCTGEPDGSAEGDDEVITVATQRQPHLYAPYVYEDFAPEGVTIEVVPMDNSTDQVQALISGDVDFALTGVPTVITSVSQGEDVTLIGSGADGGSGLIGDADIDGIADLEGREIAHVPGSSQEMALRTLLEEEGLDPDTDVELVNLGYADMYDALSAGDVDAFAGAEVGVSMALLDGFEPVGDIYETPLGSVNIGLATTGTLAEEDPELVDQILDAHAEAVQELESDEEVWIEGAATQFGFEEEVLEEAVQNIWLGSEIDEEYRSSMEALTENMVELDVIDEAPEIDDVVTEVD</sequence>
<accession>A0A917AMT1</accession>
<dbReference type="SUPFAM" id="SSF53850">
    <property type="entry name" value="Periplasmic binding protein-like II"/>
    <property type="match status" value="1"/>
</dbReference>
<reference evidence="3" key="1">
    <citation type="journal article" date="2014" name="Int. J. Syst. Evol. Microbiol.">
        <title>Complete genome sequence of Corynebacterium casei LMG S-19264T (=DSM 44701T), isolated from a smear-ripened cheese.</title>
        <authorList>
            <consortium name="US DOE Joint Genome Institute (JGI-PGF)"/>
            <person name="Walter F."/>
            <person name="Albersmeier A."/>
            <person name="Kalinowski J."/>
            <person name="Ruckert C."/>
        </authorList>
    </citation>
    <scope>NUCLEOTIDE SEQUENCE</scope>
    <source>
        <strain evidence="3">CGMCC 1.15388</strain>
    </source>
</reference>
<organism evidence="3 4">
    <name type="scientific">Nesterenkonia cremea</name>
    <dbReference type="NCBI Taxonomy" id="1882340"/>
    <lineage>
        <taxon>Bacteria</taxon>
        <taxon>Bacillati</taxon>
        <taxon>Actinomycetota</taxon>
        <taxon>Actinomycetes</taxon>
        <taxon>Micrococcales</taxon>
        <taxon>Micrococcaceae</taxon>
        <taxon>Nesterenkonia</taxon>
    </lineage>
</organism>
<evidence type="ECO:0000259" key="2">
    <source>
        <dbReference type="SMART" id="SM00062"/>
    </source>
</evidence>
<evidence type="ECO:0000313" key="3">
    <source>
        <dbReference type="EMBL" id="GGE60935.1"/>
    </source>
</evidence>
<feature type="domain" description="Solute-binding protein family 3/N-terminal" evidence="2">
    <location>
        <begin position="36"/>
        <end position="254"/>
    </location>
</feature>
<keyword evidence="4" id="KW-1185">Reference proteome</keyword>
<evidence type="ECO:0000256" key="1">
    <source>
        <dbReference type="ARBA" id="ARBA00010742"/>
    </source>
</evidence>
<name>A0A917AMT1_9MICC</name>
<protein>
    <submittedName>
        <fullName evidence="3">Nitrate ABC transporter substrate-binding protein</fullName>
    </submittedName>
</protein>
<evidence type="ECO:0000313" key="4">
    <source>
        <dbReference type="Proteomes" id="UP000633136"/>
    </source>
</evidence>
<dbReference type="PANTHER" id="PTHR30024:SF42">
    <property type="entry name" value="ALIPHATIC SULFONATES-BINDING PROTEIN-RELATED"/>
    <property type="match status" value="1"/>
</dbReference>
<comment type="similarity">
    <text evidence="1">Belongs to the bacterial solute-binding protein SsuA/TauA family.</text>
</comment>
<dbReference type="EMBL" id="BMIS01000002">
    <property type="protein sequence ID" value="GGE60935.1"/>
    <property type="molecule type" value="Genomic_DNA"/>
</dbReference>
<dbReference type="AlphaFoldDB" id="A0A917AMT1"/>
<comment type="caution">
    <text evidence="3">The sequence shown here is derived from an EMBL/GenBank/DDBJ whole genome shotgun (WGS) entry which is preliminary data.</text>
</comment>
<reference evidence="3" key="2">
    <citation type="submission" date="2020-09" db="EMBL/GenBank/DDBJ databases">
        <authorList>
            <person name="Sun Q."/>
            <person name="Zhou Y."/>
        </authorList>
    </citation>
    <scope>NUCLEOTIDE SEQUENCE</scope>
    <source>
        <strain evidence="3">CGMCC 1.15388</strain>
    </source>
</reference>
<dbReference type="RefSeq" id="WP_188682541.1">
    <property type="nucleotide sequence ID" value="NZ_BMIS01000002.1"/>
</dbReference>
<dbReference type="InterPro" id="IPR015168">
    <property type="entry name" value="SsuA/THI5"/>
</dbReference>
<dbReference type="Gene3D" id="3.40.190.10">
    <property type="entry name" value="Periplasmic binding protein-like II"/>
    <property type="match status" value="2"/>
</dbReference>
<dbReference type="InterPro" id="IPR001638">
    <property type="entry name" value="Solute-binding_3/MltF_N"/>
</dbReference>
<dbReference type="Proteomes" id="UP000633136">
    <property type="component" value="Unassembled WGS sequence"/>
</dbReference>
<dbReference type="Pfam" id="PF09084">
    <property type="entry name" value="NMT1"/>
    <property type="match status" value="1"/>
</dbReference>
<dbReference type="PANTHER" id="PTHR30024">
    <property type="entry name" value="ALIPHATIC SULFONATES-BINDING PROTEIN-RELATED"/>
    <property type="match status" value="1"/>
</dbReference>
<dbReference type="SMART" id="SM00062">
    <property type="entry name" value="PBPb"/>
    <property type="match status" value="1"/>
</dbReference>
<dbReference type="PROSITE" id="PS51257">
    <property type="entry name" value="PROKAR_LIPOPROTEIN"/>
    <property type="match status" value="1"/>
</dbReference>
<proteinExistence type="inferred from homology"/>